<dbReference type="OrthoDB" id="427480at2759"/>
<dbReference type="InterPro" id="IPR051130">
    <property type="entry name" value="Mito_struct-func_regulator"/>
</dbReference>
<dbReference type="Proteomes" id="UP000015101">
    <property type="component" value="Unassembled WGS sequence"/>
</dbReference>
<dbReference type="GO" id="GO:0007005">
    <property type="term" value="P:mitochondrion organization"/>
    <property type="evidence" value="ECO:0000318"/>
    <property type="project" value="GO_Central"/>
</dbReference>
<dbReference type="InterPro" id="IPR011009">
    <property type="entry name" value="Kinase-like_dom_sf"/>
</dbReference>
<reference evidence="4" key="3">
    <citation type="submission" date="2015-06" db="UniProtKB">
        <authorList>
            <consortium name="EnsemblMetazoa"/>
        </authorList>
    </citation>
    <scope>IDENTIFICATION</scope>
</reference>
<dbReference type="HOGENOM" id="CLU_006533_2_0_1"/>
<dbReference type="eggNOG" id="KOG1235">
    <property type="taxonomic scope" value="Eukaryota"/>
</dbReference>
<protein>
    <recommendedName>
        <fullName evidence="2">ABC1 atypical kinase-like domain-containing protein</fullName>
    </recommendedName>
</protein>
<dbReference type="FunCoup" id="T1FQW2">
    <property type="interactions" value="736"/>
</dbReference>
<reference evidence="3 5" key="2">
    <citation type="journal article" date="2013" name="Nature">
        <title>Insights into bilaterian evolution from three spiralian genomes.</title>
        <authorList>
            <person name="Simakov O."/>
            <person name="Marletaz F."/>
            <person name="Cho S.J."/>
            <person name="Edsinger-Gonzales E."/>
            <person name="Havlak P."/>
            <person name="Hellsten U."/>
            <person name="Kuo D.H."/>
            <person name="Larsson T."/>
            <person name="Lv J."/>
            <person name="Arendt D."/>
            <person name="Savage R."/>
            <person name="Osoegawa K."/>
            <person name="de Jong P."/>
            <person name="Grimwood J."/>
            <person name="Chapman J.A."/>
            <person name="Shapiro H."/>
            <person name="Aerts A."/>
            <person name="Otillar R.P."/>
            <person name="Terry A.Y."/>
            <person name="Boore J.L."/>
            <person name="Grigoriev I.V."/>
            <person name="Lindberg D.R."/>
            <person name="Seaver E.C."/>
            <person name="Weisblat D.A."/>
            <person name="Putnam N.H."/>
            <person name="Rokhsar D.S."/>
        </authorList>
    </citation>
    <scope>NUCLEOTIDE SEQUENCE</scope>
</reference>
<dbReference type="EMBL" id="KB097495">
    <property type="protein sequence ID" value="ESN96490.1"/>
    <property type="molecule type" value="Genomic_DNA"/>
</dbReference>
<dbReference type="Gene3D" id="1.10.510.10">
    <property type="entry name" value="Transferase(Phosphotransferase) domain 1"/>
    <property type="match status" value="1"/>
</dbReference>
<dbReference type="CDD" id="cd13969">
    <property type="entry name" value="ADCK1-like"/>
    <property type="match status" value="1"/>
</dbReference>
<dbReference type="GO" id="GO:0055088">
    <property type="term" value="P:lipid homeostasis"/>
    <property type="evidence" value="ECO:0000318"/>
    <property type="project" value="GO_Central"/>
</dbReference>
<dbReference type="AlphaFoldDB" id="T1FQW2"/>
<dbReference type="Pfam" id="PF03109">
    <property type="entry name" value="ABC1"/>
    <property type="match status" value="1"/>
</dbReference>
<dbReference type="OMA" id="RCNPEDI"/>
<dbReference type="InParanoid" id="T1FQW2"/>
<feature type="domain" description="ABC1 atypical kinase-like" evidence="2">
    <location>
        <begin position="137"/>
        <end position="379"/>
    </location>
</feature>
<evidence type="ECO:0000313" key="5">
    <source>
        <dbReference type="Proteomes" id="UP000015101"/>
    </source>
</evidence>
<dbReference type="PANTHER" id="PTHR43173:SF19">
    <property type="entry name" value="AARF DOMAIN-CONTAINING PROTEIN KINASE 1"/>
    <property type="match status" value="1"/>
</dbReference>
<accession>T1FQW2</accession>
<dbReference type="SUPFAM" id="SSF56112">
    <property type="entry name" value="Protein kinase-like (PK-like)"/>
    <property type="match status" value="1"/>
</dbReference>
<evidence type="ECO:0000313" key="3">
    <source>
        <dbReference type="EMBL" id="ESN96490.1"/>
    </source>
</evidence>
<dbReference type="RefSeq" id="XP_009025645.1">
    <property type="nucleotide sequence ID" value="XM_009027397.1"/>
</dbReference>
<dbReference type="KEGG" id="hro:HELRODRAFT_189267"/>
<dbReference type="InterPro" id="IPR045307">
    <property type="entry name" value="ADCK1_dom"/>
</dbReference>
<comment type="similarity">
    <text evidence="1">Belongs to the protein kinase superfamily. ADCK protein kinase family.</text>
</comment>
<dbReference type="GeneID" id="20211209"/>
<dbReference type="GO" id="GO:0005743">
    <property type="term" value="C:mitochondrial inner membrane"/>
    <property type="evidence" value="ECO:0000318"/>
    <property type="project" value="GO_Central"/>
</dbReference>
<dbReference type="EMBL" id="AMQM01001394">
    <property type="status" value="NOT_ANNOTATED_CDS"/>
    <property type="molecule type" value="Genomic_DNA"/>
</dbReference>
<evidence type="ECO:0000313" key="4">
    <source>
        <dbReference type="EnsemblMetazoa" id="HelroP189267"/>
    </source>
</evidence>
<gene>
    <name evidence="4" type="primary">20211209</name>
    <name evidence="3" type="ORF">HELRODRAFT_189267</name>
</gene>
<organism evidence="4 5">
    <name type="scientific">Helobdella robusta</name>
    <name type="common">Californian leech</name>
    <dbReference type="NCBI Taxonomy" id="6412"/>
    <lineage>
        <taxon>Eukaryota</taxon>
        <taxon>Metazoa</taxon>
        <taxon>Spiralia</taxon>
        <taxon>Lophotrochozoa</taxon>
        <taxon>Annelida</taxon>
        <taxon>Clitellata</taxon>
        <taxon>Hirudinea</taxon>
        <taxon>Rhynchobdellida</taxon>
        <taxon>Glossiphoniidae</taxon>
        <taxon>Helobdella</taxon>
    </lineage>
</organism>
<evidence type="ECO:0000259" key="2">
    <source>
        <dbReference type="Pfam" id="PF03109"/>
    </source>
</evidence>
<reference evidence="5" key="1">
    <citation type="submission" date="2012-12" db="EMBL/GenBank/DDBJ databases">
        <authorList>
            <person name="Hellsten U."/>
            <person name="Grimwood J."/>
            <person name="Chapman J.A."/>
            <person name="Shapiro H."/>
            <person name="Aerts A."/>
            <person name="Otillar R.P."/>
            <person name="Terry A.Y."/>
            <person name="Boore J.L."/>
            <person name="Simakov O."/>
            <person name="Marletaz F."/>
            <person name="Cho S.-J."/>
            <person name="Edsinger-Gonzales E."/>
            <person name="Havlak P."/>
            <person name="Kuo D.-H."/>
            <person name="Larsson T."/>
            <person name="Lv J."/>
            <person name="Arendt D."/>
            <person name="Savage R."/>
            <person name="Osoegawa K."/>
            <person name="de Jong P."/>
            <person name="Lindberg D.R."/>
            <person name="Seaver E.C."/>
            <person name="Weisblat D.A."/>
            <person name="Putnam N.H."/>
            <person name="Grigoriev I.V."/>
            <person name="Rokhsar D.S."/>
        </authorList>
    </citation>
    <scope>NUCLEOTIDE SEQUENCE</scope>
</reference>
<dbReference type="InterPro" id="IPR004147">
    <property type="entry name" value="ABC1_dom"/>
</dbReference>
<proteinExistence type="inferred from homology"/>
<evidence type="ECO:0000256" key="1">
    <source>
        <dbReference type="ARBA" id="ARBA00009670"/>
    </source>
</evidence>
<keyword evidence="5" id="KW-1185">Reference proteome</keyword>
<dbReference type="EnsemblMetazoa" id="HelroT189267">
    <property type="protein sequence ID" value="HelroP189267"/>
    <property type="gene ID" value="HelroG189267"/>
</dbReference>
<dbReference type="CTD" id="20211209"/>
<dbReference type="PANTHER" id="PTHR43173">
    <property type="entry name" value="ABC1 FAMILY PROTEIN"/>
    <property type="match status" value="1"/>
</dbReference>
<sequence>MRKGLLVKKVVTGFSLTTFASASVSFALLKNENSGLEEKEKNTSRRNLWFYTTGALRLGRTAFTIGLIVLDYKYSLHGEDVSLEGYQSKLSQVHTRSATRLRELCYKNSGCYIKVGQHLGVLDYLIPNEYVQVMKVLHNKAPLSTTEEICNVFRQEFGREVTEVFREFDPQPLASASLAQVHKAKLVSGEEVVVKIQHPTVMQNSHVDIFTMELLFKWVSKIFPSLDLQWLADETKKNLPLELDFVHEAGNNERAQEMFKKFKFVKIPKVYRKWTSPKVITMEFCEGGFINDRKYYQDNNIDVKKVMLELGKLYSEMIFEKGYIHCDPHPGNILVVNENSQPVIKLLDHGLYQELPEDIRLAYCKMWTSIFNKDVEGMKGAAEMLGIREKYPLLVCILTSRSWQTIKKGLDEEYTDDEDEIIRRSATTYLTDISIILNNIPRPLLLVLKTNDLIRGIERSLNCRSDASAFFVMFKSCVNALAKNDIKSCISFKCKVHKMISQYWTLLKLSTFFWLTRLSNMIGLTRKNGSNVLVRNNLRNASFVNLLTP</sequence>
<name>T1FQW2_HELRO</name>
<dbReference type="STRING" id="6412.T1FQW2"/>